<protein>
    <recommendedName>
        <fullName evidence="4">Transposase</fullName>
    </recommendedName>
</protein>
<comment type="caution">
    <text evidence="2">The sequence shown here is derived from an EMBL/GenBank/DDBJ whole genome shotgun (WGS) entry which is preliminary data.</text>
</comment>
<dbReference type="Proteomes" id="UP000542811">
    <property type="component" value="Unassembled WGS sequence"/>
</dbReference>
<sequence length="132" mass="15224">MESRALAEYARCIRPERLNLALPRNIPDAARCPAASTQERIQEKGPTEARPSLNRSGENEERRAVHIVRSMSQRGQMSLLRYARQKNFAICRKDRLQNYRPWGATPVALQQRLALAMFIKMDITKHIAKHDD</sequence>
<organism evidence="2 3">
    <name type="scientific">Rhizobium laguerreae</name>
    <dbReference type="NCBI Taxonomy" id="1076926"/>
    <lineage>
        <taxon>Bacteria</taxon>
        <taxon>Pseudomonadati</taxon>
        <taxon>Pseudomonadota</taxon>
        <taxon>Alphaproteobacteria</taxon>
        <taxon>Hyphomicrobiales</taxon>
        <taxon>Rhizobiaceae</taxon>
        <taxon>Rhizobium/Agrobacterium group</taxon>
        <taxon>Rhizobium</taxon>
    </lineage>
</organism>
<dbReference type="GeneID" id="67483120"/>
<dbReference type="EMBL" id="JACHXX010000001">
    <property type="protein sequence ID" value="MBB3160039.1"/>
    <property type="molecule type" value="Genomic_DNA"/>
</dbReference>
<evidence type="ECO:0000313" key="2">
    <source>
        <dbReference type="EMBL" id="MBB3160039.1"/>
    </source>
</evidence>
<name>A0ABR6G193_9HYPH</name>
<reference evidence="2 3" key="1">
    <citation type="submission" date="2020-08" db="EMBL/GenBank/DDBJ databases">
        <title>Genomic Encyclopedia of Type Strains, Phase III (KMG-III): the genomes of soil and plant-associated and newly described type strains.</title>
        <authorList>
            <person name="Whitman W."/>
        </authorList>
    </citation>
    <scope>NUCLEOTIDE SEQUENCE [LARGE SCALE GENOMIC DNA]</scope>
    <source>
        <strain evidence="2 3">CECT 8280</strain>
    </source>
</reference>
<feature type="region of interest" description="Disordered" evidence="1">
    <location>
        <begin position="32"/>
        <end position="62"/>
    </location>
</feature>
<evidence type="ECO:0008006" key="4">
    <source>
        <dbReference type="Google" id="ProtNLM"/>
    </source>
</evidence>
<gene>
    <name evidence="2" type="ORF">FHS25_000471</name>
</gene>
<proteinExistence type="predicted"/>
<keyword evidence="3" id="KW-1185">Reference proteome</keyword>
<dbReference type="RefSeq" id="WP_158081417.1">
    <property type="nucleotide sequence ID" value="NZ_JAAXQS010000001.1"/>
</dbReference>
<evidence type="ECO:0000256" key="1">
    <source>
        <dbReference type="SAM" id="MobiDB-lite"/>
    </source>
</evidence>
<accession>A0ABR6G193</accession>
<evidence type="ECO:0000313" key="3">
    <source>
        <dbReference type="Proteomes" id="UP000542811"/>
    </source>
</evidence>